<dbReference type="AlphaFoldDB" id="A0A1X7T117"/>
<reference evidence="1" key="1">
    <citation type="submission" date="2017-05" db="UniProtKB">
        <authorList>
            <consortium name="EnsemblMetazoa"/>
        </authorList>
    </citation>
    <scope>IDENTIFICATION</scope>
</reference>
<dbReference type="EnsemblMetazoa" id="Aqu2.1.08140_001">
    <property type="protein sequence ID" value="Aqu2.1.08140_001"/>
    <property type="gene ID" value="Aqu2.1.08140"/>
</dbReference>
<organism evidence="1">
    <name type="scientific">Amphimedon queenslandica</name>
    <name type="common">Sponge</name>
    <dbReference type="NCBI Taxonomy" id="400682"/>
    <lineage>
        <taxon>Eukaryota</taxon>
        <taxon>Metazoa</taxon>
        <taxon>Porifera</taxon>
        <taxon>Demospongiae</taxon>
        <taxon>Heteroscleromorpha</taxon>
        <taxon>Haplosclerida</taxon>
        <taxon>Niphatidae</taxon>
        <taxon>Amphimedon</taxon>
    </lineage>
</organism>
<proteinExistence type="predicted"/>
<sequence length="63" mass="7377">MLQMEQSFFLVITHHQPLITMELLECMIMDGVIYVMTTILTQLKLMSFVISWDTLELQATLEL</sequence>
<dbReference type="InParanoid" id="A0A1X7T117"/>
<protein>
    <submittedName>
        <fullName evidence="1">Uncharacterized protein</fullName>
    </submittedName>
</protein>
<name>A0A1X7T117_AMPQE</name>
<accession>A0A1X7T117</accession>
<evidence type="ECO:0000313" key="1">
    <source>
        <dbReference type="EnsemblMetazoa" id="Aqu2.1.08140_001"/>
    </source>
</evidence>